<dbReference type="GeneID" id="55412524"/>
<evidence type="ECO:0000259" key="1">
    <source>
        <dbReference type="Pfam" id="PF21703"/>
    </source>
</evidence>
<evidence type="ECO:0000313" key="2">
    <source>
        <dbReference type="EMBL" id="BAQ94225.1"/>
    </source>
</evidence>
<protein>
    <submittedName>
        <fullName evidence="2">Capsid protein</fullName>
    </submittedName>
</protein>
<evidence type="ECO:0000313" key="3">
    <source>
        <dbReference type="Proteomes" id="UP000505267"/>
    </source>
</evidence>
<feature type="domain" description="Capsid Gp10A/Gp10B-like" evidence="1">
    <location>
        <begin position="58"/>
        <end position="316"/>
    </location>
</feature>
<name>A0A6S4P9T3_9CAUD</name>
<dbReference type="RefSeq" id="YP_009777767.1">
    <property type="nucleotide sequence ID" value="NC_047703.1"/>
</dbReference>
<organism evidence="2 3">
    <name type="scientific">uncultured phage_MedDCM-OCT-S30-C28</name>
    <dbReference type="NCBI Taxonomy" id="2741076"/>
    <lineage>
        <taxon>Viruses</taxon>
        <taxon>Duplodnaviria</taxon>
        <taxon>Heunggongvirae</taxon>
        <taxon>Uroviricota</taxon>
        <taxon>Caudoviricetes</taxon>
        <taxon>Autographivirales</taxon>
        <taxon>Fussvirus</taxon>
        <taxon>Fussvirus S30C28</taxon>
    </lineage>
</organism>
<dbReference type="Proteomes" id="UP000505267">
    <property type="component" value="Segment"/>
</dbReference>
<accession>A0A6S4P9T3</accession>
<proteinExistence type="predicted"/>
<dbReference type="SUPFAM" id="SSF56563">
    <property type="entry name" value="Major capsid protein gp5"/>
    <property type="match status" value="1"/>
</dbReference>
<dbReference type="Pfam" id="PF21703">
    <property type="entry name" value="Gp10A-like"/>
    <property type="match status" value="1"/>
</dbReference>
<reference evidence="2 3" key="1">
    <citation type="journal article" date="2013" name="PLoS Genet.">
        <title>Expanding the Marine Virosphere Using Metagenomics.</title>
        <authorList>
            <person name="Mizuno C.M."/>
            <person name="Rodriguez-Valera F."/>
            <person name="Kimes N.E."/>
            <person name="Ghai R."/>
        </authorList>
    </citation>
    <scope>NUCLEOTIDE SEQUENCE [LARGE SCALE GENOMIC DNA]</scope>
    <source>
        <strain evidence="2">UvMED-CGR-U-MedDCM-OCT-S30-C28</strain>
    </source>
</reference>
<keyword evidence="3" id="KW-1185">Reference proteome</keyword>
<sequence>MSNATISSIGQVNSAGTADALFLKVFSNEVLTQFIRENQMLGMSTVRTLGQGAKSSAFPVTGFVNASYHTAGNEITGQAIKHNEKVITLDDMLLADVFVAEVEELKSAYDVRAEYSRQMGSALANKVDKHLLSLAILASRVSTPNVTGGNVGSEILDADCHTNATSLIDSVFEAIQKLDENNVPSDGRVCIVRPDQYYQLANVDKLVNRDFSRDNGDFGKGTVLSIGGVPIVKSNTAQEVFATDLSASISGTNNTYNGDFTHTFAVIMHNSAIGTIKRKDLVMESTYDARRIGTLMTARMLMGSNILRPESVVSIKKA</sequence>
<dbReference type="KEGG" id="vg:55412524"/>
<dbReference type="EMBL" id="AP013543">
    <property type="protein sequence ID" value="BAQ94225.1"/>
    <property type="molecule type" value="Genomic_DNA"/>
</dbReference>
<dbReference type="InterPro" id="IPR049301">
    <property type="entry name" value="Capsid_Gp10A/Gp10B-like_dom"/>
</dbReference>